<protein>
    <submittedName>
        <fullName evidence="2">Uncharacterized protein</fullName>
    </submittedName>
</protein>
<dbReference type="RefSeq" id="XP_037193836.1">
    <property type="nucleotide sequence ID" value="XM_037333749.1"/>
</dbReference>
<name>A0A8H6EK74_9HELO</name>
<keyword evidence="3" id="KW-1185">Reference proteome</keyword>
<dbReference type="GeneID" id="59257441"/>
<proteinExistence type="predicted"/>
<evidence type="ECO:0000256" key="1">
    <source>
        <dbReference type="SAM" id="MobiDB-lite"/>
    </source>
</evidence>
<dbReference type="AlphaFoldDB" id="A0A8H6EK74"/>
<reference evidence="2 3" key="1">
    <citation type="journal article" date="2020" name="Phytopathology">
        <title>A high-quality genome resource of Botrytis fragariae, a new and rapidly spreading fungal pathogen causing strawberry gray mold in the U.S.A.</title>
        <authorList>
            <person name="Wu Y."/>
            <person name="Saski C.A."/>
            <person name="Schnabel G."/>
            <person name="Xiao S."/>
            <person name="Hu M."/>
        </authorList>
    </citation>
    <scope>NUCLEOTIDE SEQUENCE [LARGE SCALE GENOMIC DNA]</scope>
    <source>
        <strain evidence="2 3">BVB16</strain>
    </source>
</reference>
<evidence type="ECO:0000313" key="2">
    <source>
        <dbReference type="EMBL" id="KAF5874890.1"/>
    </source>
</evidence>
<feature type="region of interest" description="Disordered" evidence="1">
    <location>
        <begin position="329"/>
        <end position="362"/>
    </location>
</feature>
<dbReference type="Proteomes" id="UP000531561">
    <property type="component" value="Unassembled WGS sequence"/>
</dbReference>
<dbReference type="OrthoDB" id="3470693at2759"/>
<comment type="caution">
    <text evidence="2">The sequence shown here is derived from an EMBL/GenBank/DDBJ whole genome shotgun (WGS) entry which is preliminary data.</text>
</comment>
<feature type="compositionally biased region" description="Basic and acidic residues" evidence="1">
    <location>
        <begin position="349"/>
        <end position="358"/>
    </location>
</feature>
<dbReference type="EMBL" id="JABFCT010000006">
    <property type="protein sequence ID" value="KAF5874890.1"/>
    <property type="molecule type" value="Genomic_DNA"/>
</dbReference>
<organism evidence="2 3">
    <name type="scientific">Botrytis fragariae</name>
    <dbReference type="NCBI Taxonomy" id="1964551"/>
    <lineage>
        <taxon>Eukaryota</taxon>
        <taxon>Fungi</taxon>
        <taxon>Dikarya</taxon>
        <taxon>Ascomycota</taxon>
        <taxon>Pezizomycotina</taxon>
        <taxon>Leotiomycetes</taxon>
        <taxon>Helotiales</taxon>
        <taxon>Sclerotiniaceae</taxon>
        <taxon>Botrytis</taxon>
    </lineage>
</organism>
<gene>
    <name evidence="2" type="ORF">Bfra_003341</name>
</gene>
<evidence type="ECO:0000313" key="3">
    <source>
        <dbReference type="Proteomes" id="UP000531561"/>
    </source>
</evidence>
<accession>A0A8H6EK74</accession>
<sequence length="522" mass="61236">MCRLTKPITYYCDDDQASPPHVYLNPESEQWEGCLNHHNVNLRGKVFSAPERTCYDAPDQAPLAKSVCPDCYFKWGTERTAIINAHMKAILQRMDELCGLFNNPSKLRAEMRSLSHLVFDFAMYIEMPAPNEKYTQYMPPPKDAGYRENNTSSGTKYFDQLLHVDIPQWRKLADIIRRGNSEVKNESLAEIFGQLARLHVVTIEVSRNYDMSPLDFPWKEFIVINHVPLMTCEDIEFHTQYSVVPLSVHFFSLLKYNQTLARISTLNSPIIRRLKIKHKTTVQDEVTLLSDLRDSSSGTGNMNLSHRVKSPANVARYYCDSRPDDHRYQPNQDWDGCDRQENPELQNQRFRERPERRPCRYSLNPPLPDDICPDHRAEFGDADSNTVQRNISVLLERLREASNYRELATGAPDIRDNVFFDVIYYRRWLDPNPARNERYTEYGDHPRHPRPPRNWGNKTRVYEYWQALKNLEQGTIRREVDAEEDNQARPDVMRRLLFQLYRAKIECQRAWVALNRPLPPDI</sequence>